<dbReference type="InterPro" id="IPR026395">
    <property type="entry name" value="CshA_fibril"/>
</dbReference>
<protein>
    <recommendedName>
        <fullName evidence="1">CshA domain-containing protein</fullName>
    </recommendedName>
</protein>
<accession>A0ABN2KFE6</accession>
<keyword evidence="3" id="KW-1185">Reference proteome</keyword>
<reference evidence="2 3" key="1">
    <citation type="journal article" date="2019" name="Int. J. Syst. Evol. Microbiol.">
        <title>The Global Catalogue of Microorganisms (GCM) 10K type strain sequencing project: providing services to taxonomists for standard genome sequencing and annotation.</title>
        <authorList>
            <consortium name="The Broad Institute Genomics Platform"/>
            <consortium name="The Broad Institute Genome Sequencing Center for Infectious Disease"/>
            <person name="Wu L."/>
            <person name="Ma J."/>
        </authorList>
    </citation>
    <scope>NUCLEOTIDE SEQUENCE [LARGE SCALE GENOMIC DNA]</scope>
    <source>
        <strain evidence="2 3">JCM 15591</strain>
    </source>
</reference>
<dbReference type="Gene3D" id="2.60.40.2810">
    <property type="match status" value="1"/>
</dbReference>
<dbReference type="NCBIfam" id="TIGR04225">
    <property type="entry name" value="CshA_fibril_rpt"/>
    <property type="match status" value="1"/>
</dbReference>
<dbReference type="Proteomes" id="UP001501475">
    <property type="component" value="Unassembled WGS sequence"/>
</dbReference>
<gene>
    <name evidence="2" type="ORF">GCM10009810_13100</name>
</gene>
<proteinExistence type="predicted"/>
<comment type="caution">
    <text evidence="2">The sequence shown here is derived from an EMBL/GenBank/DDBJ whole genome shotgun (WGS) entry which is preliminary data.</text>
</comment>
<evidence type="ECO:0000313" key="3">
    <source>
        <dbReference type="Proteomes" id="UP001501475"/>
    </source>
</evidence>
<feature type="domain" description="CshA" evidence="1">
    <location>
        <begin position="330"/>
        <end position="422"/>
    </location>
</feature>
<evidence type="ECO:0000313" key="2">
    <source>
        <dbReference type="EMBL" id="GAA1754686.1"/>
    </source>
</evidence>
<sequence length="423" mass="42445">MTGYFASSASDPLNRQVVSCTDTQVTVTYTQTEAYKGFTLTLVGARVGTTGDAVLLTEDAIVNSVTGPYHVTTIRTSGATGVTTVSSSSFNFGGAGGGGIQTPKASIVAYIADKTPNRPSGLTADGQNSDANTAPSVSILPGTTKLSLVVKNTGYVDQTGGVVKDSSGHVVANVPALAAGATTVVVIDATVAENAQFTETYSVVMSGPNSDSSPVSDPVNAKGIDVTPEASADTATTDYATPVTIDVLGKDAPGTSTYPLDPSTLTLIDASGNAVSTLTVSGGTYKVVNGKIVFTPAAKFTGTAGTVKYQVADTLGNTASSTVTVTVKTVKPTAANDTATTEARTPVTVDVLANDAGGATDLPLDPTTLKLIDGSGNAVNSVNVVGGTYSAVSGKVVFTPDANFPGTAPSVRYEVSDELGNTP</sequence>
<dbReference type="Pfam" id="PF19076">
    <property type="entry name" value="CshA_repeat"/>
    <property type="match status" value="2"/>
</dbReference>
<evidence type="ECO:0000259" key="1">
    <source>
        <dbReference type="Pfam" id="PF19076"/>
    </source>
</evidence>
<dbReference type="EMBL" id="BAAAPN010000034">
    <property type="protein sequence ID" value="GAA1754686.1"/>
    <property type="molecule type" value="Genomic_DNA"/>
</dbReference>
<organism evidence="2 3">
    <name type="scientific">Nostocoides vanveenii</name>
    <dbReference type="NCBI Taxonomy" id="330835"/>
    <lineage>
        <taxon>Bacteria</taxon>
        <taxon>Bacillati</taxon>
        <taxon>Actinomycetota</taxon>
        <taxon>Actinomycetes</taxon>
        <taxon>Micrococcales</taxon>
        <taxon>Intrasporangiaceae</taxon>
        <taxon>Nostocoides</taxon>
    </lineage>
</organism>
<feature type="domain" description="CshA" evidence="1">
    <location>
        <begin position="226"/>
        <end position="327"/>
    </location>
</feature>
<name>A0ABN2KFE6_9MICO</name>
<dbReference type="RefSeq" id="WP_344063826.1">
    <property type="nucleotide sequence ID" value="NZ_BAAAPN010000034.1"/>
</dbReference>